<keyword evidence="11" id="KW-1185">Reference proteome</keyword>
<comment type="similarity">
    <text evidence="2">Belongs to the peptidase A24 family.</text>
</comment>
<feature type="transmembrane region" description="Helical" evidence="7">
    <location>
        <begin position="94"/>
        <end position="112"/>
    </location>
</feature>
<comment type="caution">
    <text evidence="10">The sequence shown here is derived from an EMBL/GenBank/DDBJ whole genome shotgun (WGS) entry which is preliminary data.</text>
</comment>
<evidence type="ECO:0000259" key="9">
    <source>
        <dbReference type="Pfam" id="PF06750"/>
    </source>
</evidence>
<dbReference type="Gene3D" id="1.20.120.1220">
    <property type="match status" value="1"/>
</dbReference>
<feature type="transmembrane region" description="Helical" evidence="7">
    <location>
        <begin position="176"/>
        <end position="208"/>
    </location>
</feature>
<dbReference type="InterPro" id="IPR000045">
    <property type="entry name" value="Prepilin_IV_endopep_pep"/>
</dbReference>
<evidence type="ECO:0000256" key="7">
    <source>
        <dbReference type="SAM" id="Phobius"/>
    </source>
</evidence>
<keyword evidence="5 7" id="KW-1133">Transmembrane helix</keyword>
<evidence type="ECO:0000256" key="6">
    <source>
        <dbReference type="ARBA" id="ARBA00023136"/>
    </source>
</evidence>
<reference evidence="10" key="1">
    <citation type="submission" date="2019-12" db="EMBL/GenBank/DDBJ databases">
        <title>Clostridiaceae gen. nov. sp. nov., isolated from sediment in Xinjiang, China.</title>
        <authorList>
            <person name="Zhang R."/>
        </authorList>
    </citation>
    <scope>NUCLEOTIDE SEQUENCE</scope>
    <source>
        <strain evidence="10">D2Q-11</strain>
    </source>
</reference>
<evidence type="ECO:0000313" key="10">
    <source>
        <dbReference type="EMBL" id="MBS4540011.1"/>
    </source>
</evidence>
<dbReference type="Pfam" id="PF06750">
    <property type="entry name" value="A24_N_bact"/>
    <property type="match status" value="1"/>
</dbReference>
<feature type="domain" description="Prepilin type IV endopeptidase peptidase" evidence="8">
    <location>
        <begin position="101"/>
        <end position="204"/>
    </location>
</feature>
<evidence type="ECO:0000313" key="11">
    <source>
        <dbReference type="Proteomes" id="UP000724672"/>
    </source>
</evidence>
<keyword evidence="6 7" id="KW-0472">Membrane</keyword>
<dbReference type="PANTHER" id="PTHR30487:SF0">
    <property type="entry name" value="PREPILIN LEADER PEPTIDASE_N-METHYLTRANSFERASE-RELATED"/>
    <property type="match status" value="1"/>
</dbReference>
<dbReference type="Proteomes" id="UP000724672">
    <property type="component" value="Unassembled WGS sequence"/>
</dbReference>
<dbReference type="GO" id="GO:0005886">
    <property type="term" value="C:plasma membrane"/>
    <property type="evidence" value="ECO:0007669"/>
    <property type="project" value="UniProtKB-SubCell"/>
</dbReference>
<feature type="domain" description="Prepilin peptidase A24 N-terminal" evidence="9">
    <location>
        <begin position="7"/>
        <end position="89"/>
    </location>
</feature>
<organism evidence="10 11">
    <name type="scientific">Anaeromonas frigoriresistens</name>
    <dbReference type="NCBI Taxonomy" id="2683708"/>
    <lineage>
        <taxon>Bacteria</taxon>
        <taxon>Bacillati</taxon>
        <taxon>Bacillota</taxon>
        <taxon>Tissierellia</taxon>
        <taxon>Tissierellales</taxon>
        <taxon>Thermohalobacteraceae</taxon>
        <taxon>Anaeromonas</taxon>
    </lineage>
</organism>
<dbReference type="Pfam" id="PF01478">
    <property type="entry name" value="Peptidase_A24"/>
    <property type="match status" value="1"/>
</dbReference>
<protein>
    <submittedName>
        <fullName evidence="10">Prepilin peptidase</fullName>
    </submittedName>
</protein>
<keyword evidence="3" id="KW-1003">Cell membrane</keyword>
<dbReference type="EMBL" id="WSFT01000053">
    <property type="protein sequence ID" value="MBS4540011.1"/>
    <property type="molecule type" value="Genomic_DNA"/>
</dbReference>
<evidence type="ECO:0000256" key="4">
    <source>
        <dbReference type="ARBA" id="ARBA00022692"/>
    </source>
</evidence>
<keyword evidence="4 7" id="KW-0812">Transmembrane</keyword>
<evidence type="ECO:0000256" key="5">
    <source>
        <dbReference type="ARBA" id="ARBA00022989"/>
    </source>
</evidence>
<evidence type="ECO:0000256" key="3">
    <source>
        <dbReference type="ARBA" id="ARBA00022475"/>
    </source>
</evidence>
<gene>
    <name evidence="10" type="ORF">GOQ27_16155</name>
</gene>
<evidence type="ECO:0000256" key="2">
    <source>
        <dbReference type="ARBA" id="ARBA00005801"/>
    </source>
</evidence>
<comment type="subcellular location">
    <subcellularLocation>
        <location evidence="1">Cell membrane</location>
        <topology evidence="1">Multi-pass membrane protein</topology>
    </subcellularLocation>
</comment>
<dbReference type="PANTHER" id="PTHR30487">
    <property type="entry name" value="TYPE 4 PREPILIN-LIKE PROTEINS LEADER PEPTIDE-PROCESSING ENZYME"/>
    <property type="match status" value="1"/>
</dbReference>
<feature type="transmembrane region" description="Helical" evidence="7">
    <location>
        <begin position="6"/>
        <end position="23"/>
    </location>
</feature>
<dbReference type="AlphaFoldDB" id="A0A942UZR1"/>
<evidence type="ECO:0000259" key="8">
    <source>
        <dbReference type="Pfam" id="PF01478"/>
    </source>
</evidence>
<sequence>MPILITILGIIIGSFLNVCIYRIPRQKSISYPPSKCSSCGEELKPWDLIPILSYIFLRGRCRQCNDKISLQYPIVEVLNGLLYLSIYLKLGLSVLSIMYMLISSILIVISFIDYRYQIIPDKILIVGFIIVSLTHLLYNFPTSLLNGLLGLLIGGGLFLLIAIASKGGMGGGDIKLIALLGYIFGLKVFMVMILSFILGAIISLILLATKIKSRKDAIPFGPFLAIAGLIVMLFSEEILNIYLKIIF</sequence>
<feature type="transmembrane region" description="Helical" evidence="7">
    <location>
        <begin position="144"/>
        <end position="164"/>
    </location>
</feature>
<feature type="transmembrane region" description="Helical" evidence="7">
    <location>
        <begin position="220"/>
        <end position="243"/>
    </location>
</feature>
<dbReference type="GO" id="GO:0006465">
    <property type="term" value="P:signal peptide processing"/>
    <property type="evidence" value="ECO:0007669"/>
    <property type="project" value="TreeGrafter"/>
</dbReference>
<dbReference type="GO" id="GO:0004190">
    <property type="term" value="F:aspartic-type endopeptidase activity"/>
    <property type="evidence" value="ECO:0007669"/>
    <property type="project" value="InterPro"/>
</dbReference>
<dbReference type="InterPro" id="IPR050882">
    <property type="entry name" value="Prepilin_peptidase/N-MTase"/>
</dbReference>
<proteinExistence type="inferred from homology"/>
<dbReference type="InterPro" id="IPR010627">
    <property type="entry name" value="Prepilin_pept_A24_N"/>
</dbReference>
<feature type="transmembrane region" description="Helical" evidence="7">
    <location>
        <begin position="119"/>
        <end position="138"/>
    </location>
</feature>
<evidence type="ECO:0000256" key="1">
    <source>
        <dbReference type="ARBA" id="ARBA00004651"/>
    </source>
</evidence>
<name>A0A942UZR1_9FIRM</name>
<accession>A0A942UZR1</accession>
<dbReference type="RefSeq" id="WP_203367909.1">
    <property type="nucleotide sequence ID" value="NZ_WSFT01000053.1"/>
</dbReference>